<dbReference type="EMBL" id="CAXIEN010000252">
    <property type="protein sequence ID" value="CAL1289632.1"/>
    <property type="molecule type" value="Genomic_DNA"/>
</dbReference>
<evidence type="ECO:0000256" key="1">
    <source>
        <dbReference type="SAM" id="Phobius"/>
    </source>
</evidence>
<reference evidence="2 3" key="1">
    <citation type="submission" date="2024-04" db="EMBL/GenBank/DDBJ databases">
        <authorList>
            <person name="Rising A."/>
            <person name="Reimegard J."/>
            <person name="Sonavane S."/>
            <person name="Akerstrom W."/>
            <person name="Nylinder S."/>
            <person name="Hedman E."/>
            <person name="Kallberg Y."/>
        </authorList>
    </citation>
    <scope>NUCLEOTIDE SEQUENCE [LARGE SCALE GENOMIC DNA]</scope>
</reference>
<keyword evidence="3" id="KW-1185">Reference proteome</keyword>
<keyword evidence="1" id="KW-1133">Transmembrane helix</keyword>
<gene>
    <name evidence="2" type="ORF">LARSCL_LOCUS16043</name>
</gene>
<dbReference type="Proteomes" id="UP001497382">
    <property type="component" value="Unassembled WGS sequence"/>
</dbReference>
<protein>
    <submittedName>
        <fullName evidence="2">Uncharacterized protein</fullName>
    </submittedName>
</protein>
<accession>A0AAV2B0L8</accession>
<feature type="transmembrane region" description="Helical" evidence="1">
    <location>
        <begin position="84"/>
        <end position="105"/>
    </location>
</feature>
<evidence type="ECO:0000313" key="3">
    <source>
        <dbReference type="Proteomes" id="UP001497382"/>
    </source>
</evidence>
<keyword evidence="1" id="KW-0812">Transmembrane</keyword>
<sequence>MCFKKTFYNVDDPEFKRGIWGPMANDWQPVAAAFVATNDSTPAISLKIRDSKKFFVELAIHFHLWMFLDMSLSHFFSFTAIPQIYFLLALIIHLSIGFILSKRFIYNRLLPKIRQYRHIKIKQWRMLFDSSNIDDSNLSPPRLEHFTQLALPIFSIIHLFYHIAYSLCVSLTNPQIYVIRYALCSHLHLVLNRSFLFGVLTGLAPQCRNFVPAE</sequence>
<proteinExistence type="predicted"/>
<comment type="caution">
    <text evidence="2">The sequence shown here is derived from an EMBL/GenBank/DDBJ whole genome shotgun (WGS) entry which is preliminary data.</text>
</comment>
<feature type="transmembrane region" description="Helical" evidence="1">
    <location>
        <begin position="149"/>
        <end position="167"/>
    </location>
</feature>
<dbReference type="AlphaFoldDB" id="A0AAV2B0L8"/>
<evidence type="ECO:0000313" key="2">
    <source>
        <dbReference type="EMBL" id="CAL1289632.1"/>
    </source>
</evidence>
<organism evidence="2 3">
    <name type="scientific">Larinioides sclopetarius</name>
    <dbReference type="NCBI Taxonomy" id="280406"/>
    <lineage>
        <taxon>Eukaryota</taxon>
        <taxon>Metazoa</taxon>
        <taxon>Ecdysozoa</taxon>
        <taxon>Arthropoda</taxon>
        <taxon>Chelicerata</taxon>
        <taxon>Arachnida</taxon>
        <taxon>Araneae</taxon>
        <taxon>Araneomorphae</taxon>
        <taxon>Entelegynae</taxon>
        <taxon>Araneoidea</taxon>
        <taxon>Araneidae</taxon>
        <taxon>Larinioides</taxon>
    </lineage>
</organism>
<name>A0AAV2B0L8_9ARAC</name>
<keyword evidence="1" id="KW-0472">Membrane</keyword>